<feature type="transmembrane region" description="Helical" evidence="10">
    <location>
        <begin position="862"/>
        <end position="880"/>
    </location>
</feature>
<evidence type="ECO:0000256" key="4">
    <source>
        <dbReference type="ARBA" id="ARBA00022475"/>
    </source>
</evidence>
<evidence type="ECO:0000256" key="1">
    <source>
        <dbReference type="ARBA" id="ARBA00004651"/>
    </source>
</evidence>
<reference evidence="12" key="1">
    <citation type="submission" date="2023-06" db="EMBL/GenBank/DDBJ databases">
        <title>Genomic analysis of the entomopathogenic nematode Steinernema hermaphroditum.</title>
        <authorList>
            <person name="Schwarz E.M."/>
            <person name="Heppert J.K."/>
            <person name="Baniya A."/>
            <person name="Schwartz H.T."/>
            <person name="Tan C.-H."/>
            <person name="Antoshechkin I."/>
            <person name="Sternberg P.W."/>
            <person name="Goodrich-Blair H."/>
            <person name="Dillman A.R."/>
        </authorList>
    </citation>
    <scope>NUCLEOTIDE SEQUENCE</scope>
    <source>
        <strain evidence="12">PS9179</strain>
        <tissue evidence="12">Whole animal</tissue>
    </source>
</reference>
<feature type="transmembrane region" description="Helical" evidence="10">
    <location>
        <begin position="657"/>
        <end position="681"/>
    </location>
</feature>
<keyword evidence="4" id="KW-1003">Cell membrane</keyword>
<dbReference type="GO" id="GO:0005452">
    <property type="term" value="F:solute:inorganic anion antiporter activity"/>
    <property type="evidence" value="ECO:0007669"/>
    <property type="project" value="InterPro"/>
</dbReference>
<dbReference type="PANTHER" id="PTHR11453:SF127">
    <property type="entry name" value="SOLUTE CARRIER FAMILY 4 MEMBER 11"/>
    <property type="match status" value="1"/>
</dbReference>
<keyword evidence="7" id="KW-0406">Ion transport</keyword>
<feature type="transmembrane region" description="Helical" evidence="10">
    <location>
        <begin position="582"/>
        <end position="599"/>
    </location>
</feature>
<dbReference type="EMBL" id="JAUCMV010000005">
    <property type="protein sequence ID" value="KAK0396021.1"/>
    <property type="molecule type" value="Genomic_DNA"/>
</dbReference>
<name>A0AA39GYT5_9BILA</name>
<evidence type="ECO:0000256" key="5">
    <source>
        <dbReference type="ARBA" id="ARBA00022692"/>
    </source>
</evidence>
<dbReference type="InterPro" id="IPR011531">
    <property type="entry name" value="HCO3_transpt-like_TM_dom"/>
</dbReference>
<dbReference type="Gene3D" id="1.10.287.570">
    <property type="entry name" value="Helical hairpin bin"/>
    <property type="match status" value="1"/>
</dbReference>
<feature type="region of interest" description="Disordered" evidence="9">
    <location>
        <begin position="1"/>
        <end position="22"/>
    </location>
</feature>
<dbReference type="Proteomes" id="UP001175271">
    <property type="component" value="Unassembled WGS sequence"/>
</dbReference>
<keyword evidence="13" id="KW-1185">Reference proteome</keyword>
<evidence type="ECO:0000256" key="8">
    <source>
        <dbReference type="ARBA" id="ARBA00023136"/>
    </source>
</evidence>
<evidence type="ECO:0000256" key="7">
    <source>
        <dbReference type="ARBA" id="ARBA00023065"/>
    </source>
</evidence>
<comment type="subcellular location">
    <subcellularLocation>
        <location evidence="1">Cell membrane</location>
        <topology evidence="1">Multi-pass membrane protein</topology>
    </subcellularLocation>
</comment>
<dbReference type="FunFam" id="1.10.287.570:FF:000002">
    <property type="entry name" value="Solute carrier family 4 member 11"/>
    <property type="match status" value="1"/>
</dbReference>
<evidence type="ECO:0000259" key="11">
    <source>
        <dbReference type="Pfam" id="PF00955"/>
    </source>
</evidence>
<feature type="transmembrane region" description="Helical" evidence="10">
    <location>
        <begin position="701"/>
        <end position="725"/>
    </location>
</feature>
<feature type="transmembrane region" description="Helical" evidence="10">
    <location>
        <begin position="381"/>
        <end position="402"/>
    </location>
</feature>
<evidence type="ECO:0000256" key="10">
    <source>
        <dbReference type="SAM" id="Phobius"/>
    </source>
</evidence>
<organism evidence="12 13">
    <name type="scientific">Steinernema hermaphroditum</name>
    <dbReference type="NCBI Taxonomy" id="289476"/>
    <lineage>
        <taxon>Eukaryota</taxon>
        <taxon>Metazoa</taxon>
        <taxon>Ecdysozoa</taxon>
        <taxon>Nematoda</taxon>
        <taxon>Chromadorea</taxon>
        <taxon>Rhabditida</taxon>
        <taxon>Tylenchina</taxon>
        <taxon>Panagrolaimomorpha</taxon>
        <taxon>Strongyloidoidea</taxon>
        <taxon>Steinernematidae</taxon>
        <taxon>Steinernema</taxon>
    </lineage>
</organism>
<evidence type="ECO:0000256" key="2">
    <source>
        <dbReference type="ARBA" id="ARBA00010993"/>
    </source>
</evidence>
<accession>A0AA39GYT5</accession>
<evidence type="ECO:0000313" key="12">
    <source>
        <dbReference type="EMBL" id="KAK0396021.1"/>
    </source>
</evidence>
<dbReference type="InterPro" id="IPR016152">
    <property type="entry name" value="PTrfase/Anion_transptr"/>
</dbReference>
<dbReference type="GO" id="GO:0016323">
    <property type="term" value="C:basolateral plasma membrane"/>
    <property type="evidence" value="ECO:0007669"/>
    <property type="project" value="TreeGrafter"/>
</dbReference>
<dbReference type="InterPro" id="IPR003020">
    <property type="entry name" value="HCO3_transpt_euk"/>
</dbReference>
<feature type="domain" description="Bicarbonate transporter-like transmembrane" evidence="11">
    <location>
        <begin position="349"/>
        <end position="895"/>
    </location>
</feature>
<protein>
    <recommendedName>
        <fullName evidence="11">Bicarbonate transporter-like transmembrane domain-containing protein</fullName>
    </recommendedName>
</protein>
<feature type="transmembrane region" description="Helical" evidence="10">
    <location>
        <begin position="499"/>
        <end position="516"/>
    </location>
</feature>
<keyword evidence="3" id="KW-0813">Transport</keyword>
<evidence type="ECO:0000256" key="3">
    <source>
        <dbReference type="ARBA" id="ARBA00022448"/>
    </source>
</evidence>
<dbReference type="Gene3D" id="3.40.930.10">
    <property type="entry name" value="Mannitol-specific EII, Chain A"/>
    <property type="match status" value="1"/>
</dbReference>
<keyword evidence="6 10" id="KW-1133">Transmembrane helix</keyword>
<sequence length="897" mass="102003">MEIEQNEVEKHSNGSEISEWDDMSINEKDGCTIRLVPPIEITSTSPVPSMVELNGHTQENGGRPGLNPVRSDILNHYYLRVPAGSGRTSPSVISMQSDPESCLDGYPNDEDTDDMMDDYENVTLMYAKHEKIPMKDFGSEIRATMDIDHLLNKSVLLLDLQETSLEEIFAKIIHEMDIQEPEFTSEQVRSVLFTQDAGNQFHILSRTVQSICTTGTVGGTFDYDQTWICALCMLNTVQHRHVAIARLSHPTNLGRTMQDLRFIIIVIAPSRAKGTKTALETTRTFATLFADMDIRQRLVMAQTVDQFRSTLLSAAKELAIDQNQWRGRKASIHLSQAKEQVFGPGRWFPFRGLKEDFKRRLKHYGSDYLDGLRGHRTMQKLFSSIVFLYFACLLPAIAFGVLNDDNTNGGINVRKVIVAQAIGGIFFAIFGGQPMIILLTTVPLAIYIKVIYKISEEFGYDFFAMYACVGLICQVFLIIYAATELSSLMKLATRSAEEMFSLFIAIAFAVESFRAMHNSFVNNYHNCDDKFDAKNATLSTLNDLMSGSNGSQTFANFVNNYTVQNGYNETTYGNPCHRDTSILYMSLMFGTLWLGLFLYNFRKTPYLTRSRREWLADYALPASVLIMSFTGAYCFSDIDKDMFDMRLEVDVFKIPNIFSLPWQAYCICVLLGFFLSFLFFMDQNITSAIVSNSQNKLKKGHAHHMDLFVVAILNMFLSIVGLPWMHGALPHSPLHLRALADVEERVSQGHVHEVIMNVRETRLAALISHILILVSTFTLLPYPLQWIPTSVLHGLFLYMALTSLTGNEMFERLLLLITEQQAYPPTHYIRKVPQRKVHLFTACQLFQLMLLCAFGFSPYPFIEMVFPIVCFFFIPIRHTLIPRLIDYKYLDALDGRH</sequence>
<evidence type="ECO:0000256" key="9">
    <source>
        <dbReference type="SAM" id="MobiDB-lite"/>
    </source>
</evidence>
<comment type="caution">
    <text evidence="12">The sequence shown here is derived from an EMBL/GenBank/DDBJ whole genome shotgun (WGS) entry which is preliminary data.</text>
</comment>
<keyword evidence="5 10" id="KW-0812">Transmembrane</keyword>
<gene>
    <name evidence="12" type="ORF">QR680_001531</name>
</gene>
<dbReference type="Pfam" id="PF00955">
    <property type="entry name" value="HCO3_cotransp"/>
    <property type="match status" value="1"/>
</dbReference>
<feature type="transmembrane region" description="Helical" evidence="10">
    <location>
        <begin position="837"/>
        <end position="856"/>
    </location>
</feature>
<dbReference type="FunFam" id="3.40.930.10:FF:000018">
    <property type="entry name" value="Sodium bicarbonate transporter protein 11"/>
    <property type="match status" value="1"/>
</dbReference>
<dbReference type="AlphaFoldDB" id="A0AA39GYT5"/>
<feature type="transmembrane region" description="Helical" evidence="10">
    <location>
        <begin position="619"/>
        <end position="636"/>
    </location>
</feature>
<dbReference type="SUPFAM" id="SSF55804">
    <property type="entry name" value="Phoshotransferase/anion transport protein"/>
    <property type="match status" value="1"/>
</dbReference>
<evidence type="ECO:0000256" key="6">
    <source>
        <dbReference type="ARBA" id="ARBA00022989"/>
    </source>
</evidence>
<dbReference type="PRINTS" id="PR01231">
    <property type="entry name" value="HCO3TRNSPORT"/>
</dbReference>
<dbReference type="PANTHER" id="PTHR11453">
    <property type="entry name" value="ANION EXCHANGE PROTEIN"/>
    <property type="match status" value="1"/>
</dbReference>
<dbReference type="GO" id="GO:0050801">
    <property type="term" value="P:monoatomic ion homeostasis"/>
    <property type="evidence" value="ECO:0007669"/>
    <property type="project" value="TreeGrafter"/>
</dbReference>
<feature type="transmembrane region" description="Helical" evidence="10">
    <location>
        <begin position="460"/>
        <end position="479"/>
    </location>
</feature>
<keyword evidence="8 10" id="KW-0472">Membrane</keyword>
<feature type="transmembrane region" description="Helical" evidence="10">
    <location>
        <begin position="786"/>
        <end position="804"/>
    </location>
</feature>
<dbReference type="GO" id="GO:0006820">
    <property type="term" value="P:monoatomic anion transport"/>
    <property type="evidence" value="ECO:0007669"/>
    <property type="project" value="InterPro"/>
</dbReference>
<comment type="similarity">
    <text evidence="2">Belongs to the anion exchanger (TC 2.A.31) family.</text>
</comment>
<proteinExistence type="inferred from homology"/>
<evidence type="ECO:0000313" key="13">
    <source>
        <dbReference type="Proteomes" id="UP001175271"/>
    </source>
</evidence>
<feature type="transmembrane region" description="Helical" evidence="10">
    <location>
        <begin position="422"/>
        <end position="448"/>
    </location>
</feature>